<dbReference type="GO" id="GO:0010629">
    <property type="term" value="P:negative regulation of gene expression"/>
    <property type="evidence" value="ECO:0007669"/>
    <property type="project" value="TreeGrafter"/>
</dbReference>
<dbReference type="InterPro" id="IPR046341">
    <property type="entry name" value="SET_dom_sf"/>
</dbReference>
<keyword evidence="10" id="KW-0862">Zinc</keyword>
<dbReference type="Pfam" id="PF18358">
    <property type="entry name" value="Tudor_4"/>
    <property type="match status" value="1"/>
</dbReference>
<evidence type="ECO:0008006" key="21">
    <source>
        <dbReference type="Google" id="ProtNLM"/>
    </source>
</evidence>
<dbReference type="InterPro" id="IPR041291">
    <property type="entry name" value="TUDOR_5"/>
</dbReference>
<evidence type="ECO:0000313" key="20">
    <source>
        <dbReference type="Proteomes" id="UP000014500"/>
    </source>
</evidence>
<evidence type="ECO:0000256" key="10">
    <source>
        <dbReference type="ARBA" id="ARBA00022833"/>
    </source>
</evidence>
<dbReference type="Pfam" id="PF18359">
    <property type="entry name" value="Tudor_5"/>
    <property type="match status" value="1"/>
</dbReference>
<dbReference type="InterPro" id="IPR016177">
    <property type="entry name" value="DNA-bd_dom_sf"/>
</dbReference>
<feature type="compositionally biased region" description="Basic and acidic residues" evidence="15">
    <location>
        <begin position="775"/>
        <end position="784"/>
    </location>
</feature>
<dbReference type="PANTHER" id="PTHR46024">
    <property type="entry name" value="HISTONE-LYSINE N-METHYLTRANSFERASE EGGLESS"/>
    <property type="match status" value="1"/>
</dbReference>
<dbReference type="Proteomes" id="UP000014500">
    <property type="component" value="Unassembled WGS sequence"/>
</dbReference>
<dbReference type="CDD" id="cd21181">
    <property type="entry name" value="Tudor_SETDB1_rpt2"/>
    <property type="match status" value="1"/>
</dbReference>
<feature type="compositionally biased region" description="Polar residues" evidence="15">
    <location>
        <begin position="793"/>
        <end position="805"/>
    </location>
</feature>
<dbReference type="PANTHER" id="PTHR46024:SF1">
    <property type="entry name" value="HISTONE-LYSINE N-METHYLTRANSFERASE EGGLESS"/>
    <property type="match status" value="1"/>
</dbReference>
<evidence type="ECO:0000256" key="4">
    <source>
        <dbReference type="ARBA" id="ARBA00022491"/>
    </source>
</evidence>
<keyword evidence="4" id="KW-0678">Repressor</keyword>
<dbReference type="InterPro" id="IPR007728">
    <property type="entry name" value="Pre-SET_dom"/>
</dbReference>
<keyword evidence="8" id="KW-0479">Metal-binding</keyword>
<keyword evidence="3" id="KW-0158">Chromosome</keyword>
<dbReference type="SUPFAM" id="SSF82199">
    <property type="entry name" value="SET domain"/>
    <property type="match status" value="1"/>
</dbReference>
<evidence type="ECO:0000256" key="6">
    <source>
        <dbReference type="ARBA" id="ARBA00022679"/>
    </source>
</evidence>
<dbReference type="PROSITE" id="PS50982">
    <property type="entry name" value="MBD"/>
    <property type="match status" value="1"/>
</dbReference>
<keyword evidence="5" id="KW-0489">Methyltransferase</keyword>
<keyword evidence="20" id="KW-1185">Reference proteome</keyword>
<proteinExistence type="predicted"/>
<feature type="domain" description="MBD" evidence="18">
    <location>
        <begin position="492"/>
        <end position="560"/>
    </location>
</feature>
<dbReference type="AlphaFoldDB" id="T1IYR1"/>
<dbReference type="EMBL" id="JH431694">
    <property type="status" value="NOT_ANNOTATED_CDS"/>
    <property type="molecule type" value="Genomic_DNA"/>
</dbReference>
<keyword evidence="14" id="KW-0539">Nucleus</keyword>
<comment type="subcellular location">
    <subcellularLocation>
        <location evidence="2">Chromosome</location>
    </subcellularLocation>
    <subcellularLocation>
        <location evidence="1">Nucleus</location>
    </subcellularLocation>
</comment>
<dbReference type="STRING" id="126957.T1IYR1"/>
<dbReference type="GO" id="GO:0008270">
    <property type="term" value="F:zinc ion binding"/>
    <property type="evidence" value="ECO:0007669"/>
    <property type="project" value="InterPro"/>
</dbReference>
<evidence type="ECO:0000256" key="9">
    <source>
        <dbReference type="ARBA" id="ARBA00022737"/>
    </source>
</evidence>
<keyword evidence="13" id="KW-0804">Transcription</keyword>
<reference evidence="20" key="1">
    <citation type="submission" date="2011-05" db="EMBL/GenBank/DDBJ databases">
        <authorList>
            <person name="Richards S.R."/>
            <person name="Qu J."/>
            <person name="Jiang H."/>
            <person name="Jhangiani S.N."/>
            <person name="Agravi P."/>
            <person name="Goodspeed R."/>
            <person name="Gross S."/>
            <person name="Mandapat C."/>
            <person name="Jackson L."/>
            <person name="Mathew T."/>
            <person name="Pu L."/>
            <person name="Thornton R."/>
            <person name="Saada N."/>
            <person name="Wilczek-Boney K.B."/>
            <person name="Lee S."/>
            <person name="Kovar C."/>
            <person name="Wu Y."/>
            <person name="Scherer S.E."/>
            <person name="Worley K.C."/>
            <person name="Muzny D.M."/>
            <person name="Gibbs R."/>
        </authorList>
    </citation>
    <scope>NUCLEOTIDE SEQUENCE</scope>
    <source>
        <strain evidence="20">Brora</strain>
    </source>
</reference>
<keyword evidence="9" id="KW-0677">Repeat</keyword>
<dbReference type="Pfam" id="PF05033">
    <property type="entry name" value="Pre-SET"/>
    <property type="match status" value="1"/>
</dbReference>
<accession>T1IYR1</accession>
<dbReference type="Gene3D" id="2.170.270.10">
    <property type="entry name" value="SET domain"/>
    <property type="match status" value="1"/>
</dbReference>
<keyword evidence="6" id="KW-0808">Transferase</keyword>
<dbReference type="GO" id="GO:0003677">
    <property type="term" value="F:DNA binding"/>
    <property type="evidence" value="ECO:0007669"/>
    <property type="project" value="InterPro"/>
</dbReference>
<dbReference type="SMART" id="SM00391">
    <property type="entry name" value="MBD"/>
    <property type="match status" value="1"/>
</dbReference>
<evidence type="ECO:0000259" key="18">
    <source>
        <dbReference type="PROSITE" id="PS50982"/>
    </source>
</evidence>
<keyword evidence="11" id="KW-0156">Chromatin regulator</keyword>
<evidence type="ECO:0000313" key="19">
    <source>
        <dbReference type="EnsemblMetazoa" id="SMAR006378-PA"/>
    </source>
</evidence>
<sequence>MNTKADAVCMNPECEAKENLVAANLIVQRHFGVKRSHVGVSEMSSVDDTFVEMQEQMNRLKPELSAMNGIEREELEPLDIIDTIPAVTKIGFTTVMFKPSTSPAKSESREIIPMGKVRVPAPVLPPIGAVKRRELCVNMIVYAMRSVLSIWYKAKIVEILDTPEGRQHRVRIEMKGRSSQLAMVLPAKHLAYVHPSEVILPVGTRIIAKYKDENWHQQDSMYAGIIAEPPKIMNKYRYLIFFDDGFAQYTSHEHIYLVCEESKDVADDIHPDSKDFIRSYLKQYPERPMVKLQRGQVIFTEWNGKWWVARVADVDASLVKMYFDADKRTEWIYRGSTRLRPLYNELSNAEANKAAMQGKLPKFKRHGLIRSNKRNEPYVEYTRGLDDPRGEREQTAVTDDAVIAPSDVDLEGELQERKQIARKHTAPRVNIAKKSTAACPVPARKEVVYQRSECDGTYQAKLTQRLDRRQSYSPHRCSPNCLPEGSHDLNKHKGSNPLMIPMLCGWERQITKYQTSGKRVLFYRSPCGRRLRDMKEVRIYLEVTSCSFPVDLFCFNVQVHCYGEFVPTRSFCNILDISYGKENIPVSCVNSINRVYPEYVEYSTERLPAKGVKINQDPEFLVGCECKGDCNDFRKCACQQLTIDNFRRIYPKGGREWPPGYKHRRLNEQVISGIYECNSRCSCSKRCQNRVVQNGLQLRLQVFKTDQCGWGLRCLDDLPKGCFVCIYAGQLLTEQEANEDGAQFGDEYLAELDHIEVCERIKEGYESDVIEPELEEKGYGRDSPESGDEYNPQCDTEITNVPSSESEFEANLYEQVAPRKRSSRRKTIESEKKSVVPPITEDNSQKPKETESEPDIEIQEEREKQFAAKPSRFKALPDPKLNTSMVKQTGMAQFGTRKYFGDDYCYIMDAKTIGNIGRYFNHSCSPNLFVQNVFVDTHDIRFPWVSFFAADYIRAGTELTWDYSYDVGAVADKCLYCHCGS</sequence>
<dbReference type="GO" id="GO:0046974">
    <property type="term" value="F:histone H3K9 methyltransferase activity"/>
    <property type="evidence" value="ECO:0007669"/>
    <property type="project" value="UniProtKB-ARBA"/>
</dbReference>
<dbReference type="PROSITE" id="PS50867">
    <property type="entry name" value="PRE_SET"/>
    <property type="match status" value="1"/>
</dbReference>
<dbReference type="CDD" id="cd10517">
    <property type="entry name" value="SET_SETDB1"/>
    <property type="match status" value="1"/>
</dbReference>
<dbReference type="SUPFAM" id="SSF54171">
    <property type="entry name" value="DNA-binding domain"/>
    <property type="match status" value="1"/>
</dbReference>
<evidence type="ECO:0000256" key="11">
    <source>
        <dbReference type="ARBA" id="ARBA00022853"/>
    </source>
</evidence>
<evidence type="ECO:0000256" key="14">
    <source>
        <dbReference type="ARBA" id="ARBA00023242"/>
    </source>
</evidence>
<dbReference type="InterPro" id="IPR051516">
    <property type="entry name" value="SETDB_methyltransferase"/>
</dbReference>
<dbReference type="PROSITE" id="PS50280">
    <property type="entry name" value="SET"/>
    <property type="match status" value="1"/>
</dbReference>
<evidence type="ECO:0000256" key="7">
    <source>
        <dbReference type="ARBA" id="ARBA00022691"/>
    </source>
</evidence>
<dbReference type="eggNOG" id="KOG1141">
    <property type="taxonomic scope" value="Eukaryota"/>
</dbReference>
<protein>
    <recommendedName>
        <fullName evidence="21">Histone-lysine N-methyltransferase</fullName>
    </recommendedName>
</protein>
<feature type="region of interest" description="Disordered" evidence="15">
    <location>
        <begin position="769"/>
        <end position="857"/>
    </location>
</feature>
<dbReference type="SMART" id="SM00317">
    <property type="entry name" value="SET"/>
    <property type="match status" value="1"/>
</dbReference>
<dbReference type="InterPro" id="IPR041292">
    <property type="entry name" value="Tudor_4"/>
</dbReference>
<evidence type="ECO:0000256" key="15">
    <source>
        <dbReference type="SAM" id="MobiDB-lite"/>
    </source>
</evidence>
<keyword evidence="12" id="KW-0805">Transcription regulation</keyword>
<dbReference type="HOGENOM" id="CLU_003279_0_0_1"/>
<evidence type="ECO:0000259" key="17">
    <source>
        <dbReference type="PROSITE" id="PS50867"/>
    </source>
</evidence>
<reference evidence="19" key="2">
    <citation type="submission" date="2015-02" db="UniProtKB">
        <authorList>
            <consortium name="EnsemblMetazoa"/>
        </authorList>
    </citation>
    <scope>IDENTIFICATION</scope>
</reference>
<evidence type="ECO:0000256" key="3">
    <source>
        <dbReference type="ARBA" id="ARBA00022454"/>
    </source>
</evidence>
<evidence type="ECO:0000256" key="13">
    <source>
        <dbReference type="ARBA" id="ARBA00023163"/>
    </source>
</evidence>
<dbReference type="Pfam" id="PF01429">
    <property type="entry name" value="MBD"/>
    <property type="match status" value="1"/>
</dbReference>
<organism evidence="19 20">
    <name type="scientific">Strigamia maritima</name>
    <name type="common">European centipede</name>
    <name type="synonym">Geophilus maritimus</name>
    <dbReference type="NCBI Taxonomy" id="126957"/>
    <lineage>
        <taxon>Eukaryota</taxon>
        <taxon>Metazoa</taxon>
        <taxon>Ecdysozoa</taxon>
        <taxon>Arthropoda</taxon>
        <taxon>Myriapoda</taxon>
        <taxon>Chilopoda</taxon>
        <taxon>Pleurostigmophora</taxon>
        <taxon>Geophilomorpha</taxon>
        <taxon>Linotaeniidae</taxon>
        <taxon>Strigamia</taxon>
    </lineage>
</organism>
<dbReference type="PhylomeDB" id="T1IYR1"/>
<dbReference type="GO" id="GO:0070828">
    <property type="term" value="P:heterochromatin organization"/>
    <property type="evidence" value="ECO:0007669"/>
    <property type="project" value="TreeGrafter"/>
</dbReference>
<evidence type="ECO:0000259" key="16">
    <source>
        <dbReference type="PROSITE" id="PS50280"/>
    </source>
</evidence>
<evidence type="ECO:0000256" key="5">
    <source>
        <dbReference type="ARBA" id="ARBA00022603"/>
    </source>
</evidence>
<dbReference type="GO" id="GO:0005634">
    <property type="term" value="C:nucleus"/>
    <property type="evidence" value="ECO:0007669"/>
    <property type="project" value="UniProtKB-SubCell"/>
</dbReference>
<dbReference type="Pfam" id="PF00856">
    <property type="entry name" value="SET"/>
    <property type="match status" value="1"/>
</dbReference>
<feature type="domain" description="SET" evidence="16">
    <location>
        <begin position="698"/>
        <end position="964"/>
    </location>
</feature>
<dbReference type="CDD" id="cd00122">
    <property type="entry name" value="MBD"/>
    <property type="match status" value="1"/>
</dbReference>
<evidence type="ECO:0000256" key="1">
    <source>
        <dbReference type="ARBA" id="ARBA00004123"/>
    </source>
</evidence>
<dbReference type="GO" id="GO:0032259">
    <property type="term" value="P:methylation"/>
    <property type="evidence" value="ECO:0007669"/>
    <property type="project" value="UniProtKB-KW"/>
</dbReference>
<feature type="domain" description="Pre-SET" evidence="17">
    <location>
        <begin position="622"/>
        <end position="695"/>
    </location>
</feature>
<dbReference type="InterPro" id="IPR001214">
    <property type="entry name" value="SET_dom"/>
</dbReference>
<dbReference type="InterPro" id="IPR002999">
    <property type="entry name" value="Tudor"/>
</dbReference>
<dbReference type="OMA" id="IPMLCGW"/>
<dbReference type="InterPro" id="IPR001739">
    <property type="entry name" value="Methyl_CpG_DNA-bd"/>
</dbReference>
<dbReference type="GO" id="GO:0005694">
    <property type="term" value="C:chromosome"/>
    <property type="evidence" value="ECO:0007669"/>
    <property type="project" value="UniProtKB-SubCell"/>
</dbReference>
<dbReference type="CDD" id="cd20382">
    <property type="entry name" value="Tudor_SETDB1_rpt1"/>
    <property type="match status" value="1"/>
</dbReference>
<dbReference type="Gene3D" id="3.30.890.10">
    <property type="entry name" value="Methyl-cpg-binding Protein 2, Chain A"/>
    <property type="match status" value="1"/>
</dbReference>
<dbReference type="Gene3D" id="2.30.30.140">
    <property type="match status" value="2"/>
</dbReference>
<name>T1IYR1_STRMM</name>
<dbReference type="SMART" id="SM00333">
    <property type="entry name" value="TUDOR"/>
    <property type="match status" value="2"/>
</dbReference>
<dbReference type="SMART" id="SM00468">
    <property type="entry name" value="PreSET"/>
    <property type="match status" value="1"/>
</dbReference>
<evidence type="ECO:0000256" key="2">
    <source>
        <dbReference type="ARBA" id="ARBA00004286"/>
    </source>
</evidence>
<evidence type="ECO:0000256" key="12">
    <source>
        <dbReference type="ARBA" id="ARBA00023015"/>
    </source>
</evidence>
<keyword evidence="7" id="KW-0949">S-adenosyl-L-methionine</keyword>
<evidence type="ECO:0000256" key="8">
    <source>
        <dbReference type="ARBA" id="ARBA00022723"/>
    </source>
</evidence>
<dbReference type="EnsemblMetazoa" id="SMAR006378-RA">
    <property type="protein sequence ID" value="SMAR006378-PA"/>
    <property type="gene ID" value="SMAR006378"/>
</dbReference>